<name>A8PTC0_MALGO</name>
<protein>
    <recommendedName>
        <fullName evidence="5">Kinesin motor domain-containing protein</fullName>
    </recommendedName>
</protein>
<evidence type="ECO:0000313" key="7">
    <source>
        <dbReference type="Proteomes" id="UP000008837"/>
    </source>
</evidence>
<evidence type="ECO:0000313" key="6">
    <source>
        <dbReference type="EMBL" id="EDP45411.1"/>
    </source>
</evidence>
<evidence type="ECO:0000256" key="3">
    <source>
        <dbReference type="ARBA" id="ARBA00023175"/>
    </source>
</evidence>
<dbReference type="PROSITE" id="PS50067">
    <property type="entry name" value="KINESIN_MOTOR_2"/>
    <property type="match status" value="1"/>
</dbReference>
<dbReference type="PANTHER" id="PTHR47968:SF36">
    <property type="entry name" value="KINESIN HEAVY CHAIN ISOFORM X1"/>
    <property type="match status" value="1"/>
</dbReference>
<keyword evidence="4" id="KW-0547">Nucleotide-binding</keyword>
<gene>
    <name evidence="6" type="ORF">MGL_0400</name>
</gene>
<evidence type="ECO:0000256" key="1">
    <source>
        <dbReference type="ARBA" id="ARBA00022701"/>
    </source>
</evidence>
<comment type="similarity">
    <text evidence="4">Belongs to the TRAFAC class myosin-kinesin ATPase superfamily. Kinesin family.</text>
</comment>
<dbReference type="SMART" id="SM00129">
    <property type="entry name" value="KISc"/>
    <property type="match status" value="1"/>
</dbReference>
<dbReference type="Proteomes" id="UP000008837">
    <property type="component" value="Unassembled WGS sequence"/>
</dbReference>
<keyword evidence="7" id="KW-1185">Reference proteome</keyword>
<dbReference type="GO" id="GO:0008017">
    <property type="term" value="F:microtubule binding"/>
    <property type="evidence" value="ECO:0007669"/>
    <property type="project" value="InterPro"/>
</dbReference>
<dbReference type="RefSeq" id="XP_001732625.1">
    <property type="nucleotide sequence ID" value="XM_001732573.1"/>
</dbReference>
<dbReference type="GeneID" id="5856931"/>
<feature type="binding site" evidence="4">
    <location>
        <begin position="87"/>
        <end position="94"/>
    </location>
    <ligand>
        <name>ATP</name>
        <dbReference type="ChEBI" id="CHEBI:30616"/>
    </ligand>
</feature>
<evidence type="ECO:0000259" key="5">
    <source>
        <dbReference type="PROSITE" id="PS50067"/>
    </source>
</evidence>
<organism evidence="6 7">
    <name type="scientific">Malassezia globosa (strain ATCC MYA-4612 / CBS 7966)</name>
    <name type="common">Dandruff-associated fungus</name>
    <dbReference type="NCBI Taxonomy" id="425265"/>
    <lineage>
        <taxon>Eukaryota</taxon>
        <taxon>Fungi</taxon>
        <taxon>Dikarya</taxon>
        <taxon>Basidiomycota</taxon>
        <taxon>Ustilaginomycotina</taxon>
        <taxon>Malasseziomycetes</taxon>
        <taxon>Malasseziales</taxon>
        <taxon>Malasseziaceae</taxon>
        <taxon>Malassezia</taxon>
    </lineage>
</organism>
<dbReference type="GO" id="GO:0007018">
    <property type="term" value="P:microtubule-based movement"/>
    <property type="evidence" value="ECO:0007669"/>
    <property type="project" value="InterPro"/>
</dbReference>
<dbReference type="OMA" id="VFPMETT"/>
<proteinExistence type="inferred from homology"/>
<reference evidence="6 7" key="1">
    <citation type="journal article" date="2007" name="Proc. Natl. Acad. Sci. U.S.A.">
        <title>Dandruff-associated Malassezia genomes reveal convergent and divergent virulence traits shared with plant and human fungal pathogens.</title>
        <authorList>
            <person name="Xu J."/>
            <person name="Saunders C.W."/>
            <person name="Hu P."/>
            <person name="Grant R.A."/>
            <person name="Boekhout T."/>
            <person name="Kuramae E.E."/>
            <person name="Kronstad J.W."/>
            <person name="Deangelis Y.M."/>
            <person name="Reeder N.L."/>
            <person name="Johnstone K.R."/>
            <person name="Leland M."/>
            <person name="Fieno A.M."/>
            <person name="Begley W.M."/>
            <person name="Sun Y."/>
            <person name="Lacey M.P."/>
            <person name="Chaudhary T."/>
            <person name="Keough T."/>
            <person name="Chu L."/>
            <person name="Sears R."/>
            <person name="Yuan B."/>
            <person name="Dawson T.L.Jr."/>
        </authorList>
    </citation>
    <scope>NUCLEOTIDE SEQUENCE [LARGE SCALE GENOMIC DNA]</scope>
    <source>
        <strain evidence="7">ATCC MYA-4612 / CBS 7966</strain>
    </source>
</reference>
<dbReference type="EMBL" id="AAYY01000001">
    <property type="protein sequence ID" value="EDP45411.1"/>
    <property type="molecule type" value="Genomic_DNA"/>
</dbReference>
<dbReference type="Pfam" id="PF00225">
    <property type="entry name" value="Kinesin"/>
    <property type="match status" value="1"/>
</dbReference>
<dbReference type="VEuPathDB" id="FungiDB:MGL_0400"/>
<evidence type="ECO:0000256" key="2">
    <source>
        <dbReference type="ARBA" id="ARBA00023054"/>
    </source>
</evidence>
<dbReference type="SUPFAM" id="SSF52540">
    <property type="entry name" value="P-loop containing nucleoside triphosphate hydrolases"/>
    <property type="match status" value="1"/>
</dbReference>
<sequence length="110" mass="11883">MAAHVKVVARFRPAHAPGDRIQSGDDAVIVEHKDSQSVSLSRGSDATFTFDHVFPMETTQAHVFEHSIKGTVDDVLQGYNGTIFAYGQTGSGKTYTMMVCGFMLGRCGKA</sequence>
<dbReference type="OrthoDB" id="3176171at2759"/>
<dbReference type="InParanoid" id="A8PTC0"/>
<dbReference type="KEGG" id="mgl:MGL_0400"/>
<dbReference type="InterPro" id="IPR027417">
    <property type="entry name" value="P-loop_NTPase"/>
</dbReference>
<dbReference type="AlphaFoldDB" id="A8PTC0"/>
<dbReference type="PANTHER" id="PTHR47968">
    <property type="entry name" value="CENTROMERE PROTEIN E"/>
    <property type="match status" value="1"/>
</dbReference>
<keyword evidence="4" id="KW-0067">ATP-binding</keyword>
<keyword evidence="2" id="KW-0175">Coiled coil</keyword>
<feature type="domain" description="Kinesin motor" evidence="5">
    <location>
        <begin position="4"/>
        <end position="110"/>
    </location>
</feature>
<dbReference type="GO" id="GO:0005874">
    <property type="term" value="C:microtubule"/>
    <property type="evidence" value="ECO:0007669"/>
    <property type="project" value="UniProtKB-KW"/>
</dbReference>
<dbReference type="Gene3D" id="3.40.850.10">
    <property type="entry name" value="Kinesin motor domain"/>
    <property type="match status" value="1"/>
</dbReference>
<keyword evidence="3 4" id="KW-0505">Motor protein</keyword>
<comment type="caution">
    <text evidence="6">The sequence shown here is derived from an EMBL/GenBank/DDBJ whole genome shotgun (WGS) entry which is preliminary data.</text>
</comment>
<evidence type="ECO:0000256" key="4">
    <source>
        <dbReference type="PROSITE-ProRule" id="PRU00283"/>
    </source>
</evidence>
<dbReference type="InterPro" id="IPR036961">
    <property type="entry name" value="Kinesin_motor_dom_sf"/>
</dbReference>
<dbReference type="GO" id="GO:0003777">
    <property type="term" value="F:microtubule motor activity"/>
    <property type="evidence" value="ECO:0007669"/>
    <property type="project" value="InterPro"/>
</dbReference>
<dbReference type="InterPro" id="IPR027640">
    <property type="entry name" value="Kinesin-like_fam"/>
</dbReference>
<dbReference type="InterPro" id="IPR001752">
    <property type="entry name" value="Kinesin_motor_dom"/>
</dbReference>
<accession>A8PTC0</accession>
<dbReference type="GO" id="GO:0005524">
    <property type="term" value="F:ATP binding"/>
    <property type="evidence" value="ECO:0007669"/>
    <property type="project" value="UniProtKB-UniRule"/>
</dbReference>
<keyword evidence="1" id="KW-0493">Microtubule</keyword>
<dbReference type="STRING" id="425265.A8PTC0"/>